<reference evidence="1" key="2">
    <citation type="journal article" date="2015" name="Data Brief">
        <title>Shoot transcriptome of the giant reed, Arundo donax.</title>
        <authorList>
            <person name="Barrero R.A."/>
            <person name="Guerrero F.D."/>
            <person name="Moolhuijzen P."/>
            <person name="Goolsby J.A."/>
            <person name="Tidwell J."/>
            <person name="Bellgard S.E."/>
            <person name="Bellgard M.I."/>
        </authorList>
    </citation>
    <scope>NUCLEOTIDE SEQUENCE</scope>
    <source>
        <tissue evidence="1">Shoot tissue taken approximately 20 cm above the soil surface</tissue>
    </source>
</reference>
<dbReference type="EMBL" id="GBRH01196971">
    <property type="protein sequence ID" value="JAE00925.1"/>
    <property type="molecule type" value="Transcribed_RNA"/>
</dbReference>
<dbReference type="AlphaFoldDB" id="A0A0A9EJK2"/>
<proteinExistence type="predicted"/>
<sequence>MQVFFLPDELQNLNDLIFVGRIYSHIKATGPYSLCHL</sequence>
<name>A0A0A9EJK2_ARUDO</name>
<accession>A0A0A9EJK2</accession>
<reference evidence="1" key="1">
    <citation type="submission" date="2014-09" db="EMBL/GenBank/DDBJ databases">
        <authorList>
            <person name="Magalhaes I.L.F."/>
            <person name="Oliveira U."/>
            <person name="Santos F.R."/>
            <person name="Vidigal T.H.D.A."/>
            <person name="Brescovit A.D."/>
            <person name="Santos A.J."/>
        </authorList>
    </citation>
    <scope>NUCLEOTIDE SEQUENCE</scope>
    <source>
        <tissue evidence="1">Shoot tissue taken approximately 20 cm above the soil surface</tissue>
    </source>
</reference>
<evidence type="ECO:0000313" key="1">
    <source>
        <dbReference type="EMBL" id="JAE00925.1"/>
    </source>
</evidence>
<protein>
    <submittedName>
        <fullName evidence="1">Pco093185f</fullName>
    </submittedName>
</protein>
<organism evidence="1">
    <name type="scientific">Arundo donax</name>
    <name type="common">Giant reed</name>
    <name type="synonym">Donax arundinaceus</name>
    <dbReference type="NCBI Taxonomy" id="35708"/>
    <lineage>
        <taxon>Eukaryota</taxon>
        <taxon>Viridiplantae</taxon>
        <taxon>Streptophyta</taxon>
        <taxon>Embryophyta</taxon>
        <taxon>Tracheophyta</taxon>
        <taxon>Spermatophyta</taxon>
        <taxon>Magnoliopsida</taxon>
        <taxon>Liliopsida</taxon>
        <taxon>Poales</taxon>
        <taxon>Poaceae</taxon>
        <taxon>PACMAD clade</taxon>
        <taxon>Arundinoideae</taxon>
        <taxon>Arundineae</taxon>
        <taxon>Arundo</taxon>
    </lineage>
</organism>